<feature type="region of interest" description="Disordered" evidence="1">
    <location>
        <begin position="1"/>
        <end position="29"/>
    </location>
</feature>
<dbReference type="EMBL" id="CP071696">
    <property type="protein sequence ID" value="QTX03384.1"/>
    <property type="molecule type" value="Genomic_DNA"/>
</dbReference>
<keyword evidence="3" id="KW-1185">Reference proteome</keyword>
<name>A0A975FJV6_9MICO</name>
<evidence type="ECO:0000256" key="1">
    <source>
        <dbReference type="SAM" id="MobiDB-lite"/>
    </source>
</evidence>
<evidence type="ECO:0008006" key="4">
    <source>
        <dbReference type="Google" id="ProtNLM"/>
    </source>
</evidence>
<dbReference type="Proteomes" id="UP000671914">
    <property type="component" value="Chromosome"/>
</dbReference>
<proteinExistence type="predicted"/>
<evidence type="ECO:0000313" key="2">
    <source>
        <dbReference type="EMBL" id="QTX03384.1"/>
    </source>
</evidence>
<organism evidence="2 3">
    <name type="scientific">Agromyces archimandritae</name>
    <dbReference type="NCBI Taxonomy" id="2781962"/>
    <lineage>
        <taxon>Bacteria</taxon>
        <taxon>Bacillati</taxon>
        <taxon>Actinomycetota</taxon>
        <taxon>Actinomycetes</taxon>
        <taxon>Micrococcales</taxon>
        <taxon>Microbacteriaceae</taxon>
        <taxon>Agromyces</taxon>
    </lineage>
</organism>
<accession>A0A975FJV6</accession>
<dbReference type="RefSeq" id="WP_210895908.1">
    <property type="nucleotide sequence ID" value="NZ_CP071696.1"/>
</dbReference>
<evidence type="ECO:0000313" key="3">
    <source>
        <dbReference type="Proteomes" id="UP000671914"/>
    </source>
</evidence>
<dbReference type="Gene3D" id="3.20.20.140">
    <property type="entry name" value="Metal-dependent hydrolases"/>
    <property type="match status" value="1"/>
</dbReference>
<sequence length="725" mass="76016">MSERIRTIRTPGIRTRRRTPDHDTAPPRPRLARALRTLAVAATAVALAGTGLAPAAASPTVSPAASPVSTAAAASAPAAAAETPAPAEDLDGACVALRLGSGYVTRKTAGYGTNGTAAKAAKIRFEATGLGTYFLVDQRGSHLYLSIFNTVMPGSSYGERADWAAVRSSDGLQLASTFNDKRIGAKLGLLAAASGSFTAEPADGCAEVPDIATGVSGTPEPAVNADGTLNGFIDAHMHVTAAAGFGGKMRCGSPFAAGGVEEALKGCLSHSAIGASGWTGALISGTDPFMDYRGWPSFNDWPEPKTLLHEQAYFRGIQRAWESGERIMNALLVANRVICEAYPEKVTSCDETEQIRLQAQYLRDMQDYIDAQSGGPGLGWFRIATTPDEVRRIAADGKLAVIVGVESSELFGCREVNGAPLCTTADIDAGLDELVSYGVSGIYPVHKFDNAFGGTRFDSGAQGAAVNIGNKLSTGHWWQTEACAGDAHDNEQPLRSDEIAALLGSSGLPAGTIAPIYPEGPVCNVRGLTELGRQLVDRAMDRGLMIHIDHMSVKTADAVLGMAEERGYPGVLTSHTWADRSMIARIANVGGFVASYANAAHTQGDREGFLDEWIANREAAPGVIDAYGFGTDVNGLGPQAAAREDAASDPLVYPLTALNGVTLDRYVMGDRVFDINTDGVAGYGQLADWTVDVVHKAGADGPLLEQQLMAGAEGYVRVWEAAIAW</sequence>
<dbReference type="AlphaFoldDB" id="A0A975FJV6"/>
<reference evidence="2" key="1">
    <citation type="submission" date="2021-03" db="EMBL/GenBank/DDBJ databases">
        <title>Agromyces archimandritus sp. nov., isolated from the cockroach Archimandrita tessellata.</title>
        <authorList>
            <person name="Guzman J."/>
            <person name="Ortuzar M."/>
            <person name="Poehlein A."/>
            <person name="Daniel R."/>
            <person name="Trujillo M."/>
            <person name="Vilcinskas A."/>
        </authorList>
    </citation>
    <scope>NUCLEOTIDE SEQUENCE</scope>
    <source>
        <strain evidence="2">G127AT</strain>
    </source>
</reference>
<protein>
    <recommendedName>
        <fullName evidence="4">Membrane dipeptidase (Peptidase family M19)</fullName>
    </recommendedName>
</protein>
<dbReference type="SUPFAM" id="SSF51556">
    <property type="entry name" value="Metallo-dependent hydrolases"/>
    <property type="match status" value="1"/>
</dbReference>
<dbReference type="KEGG" id="aarc:G127AT_08320"/>
<dbReference type="InterPro" id="IPR032466">
    <property type="entry name" value="Metal_Hydrolase"/>
</dbReference>
<gene>
    <name evidence="2" type="ORF">G127AT_08320</name>
</gene>